<feature type="non-terminal residue" evidence="7">
    <location>
        <position position="139"/>
    </location>
</feature>
<dbReference type="AlphaFoldDB" id="A0A9N9RCX0"/>
<dbReference type="OrthoDB" id="7312725at2759"/>
<keyword evidence="4 5" id="KW-0238">DNA-binding</keyword>
<dbReference type="SUPFAM" id="SSF57716">
    <property type="entry name" value="Glucocorticoid receptor-like (DNA-binding domain)"/>
    <property type="match status" value="1"/>
</dbReference>
<keyword evidence="3" id="KW-0862">Zinc</keyword>
<gene>
    <name evidence="7" type="ORF">DIATSA_LOCUS11728</name>
</gene>
<proteinExistence type="predicted"/>
<evidence type="ECO:0000256" key="4">
    <source>
        <dbReference type="ARBA" id="ARBA00023125"/>
    </source>
</evidence>
<dbReference type="InterPro" id="IPR006612">
    <property type="entry name" value="THAP_Znf"/>
</dbReference>
<feature type="non-terminal residue" evidence="7">
    <location>
        <position position="1"/>
    </location>
</feature>
<dbReference type="Gene3D" id="6.20.210.20">
    <property type="entry name" value="THAP domain"/>
    <property type="match status" value="1"/>
</dbReference>
<keyword evidence="2 5" id="KW-0863">Zinc-finger</keyword>
<name>A0A9N9RCX0_9NEOP</name>
<organism evidence="7 8">
    <name type="scientific">Diatraea saccharalis</name>
    <name type="common">sugarcane borer</name>
    <dbReference type="NCBI Taxonomy" id="40085"/>
    <lineage>
        <taxon>Eukaryota</taxon>
        <taxon>Metazoa</taxon>
        <taxon>Ecdysozoa</taxon>
        <taxon>Arthropoda</taxon>
        <taxon>Hexapoda</taxon>
        <taxon>Insecta</taxon>
        <taxon>Pterygota</taxon>
        <taxon>Neoptera</taxon>
        <taxon>Endopterygota</taxon>
        <taxon>Lepidoptera</taxon>
        <taxon>Glossata</taxon>
        <taxon>Ditrysia</taxon>
        <taxon>Pyraloidea</taxon>
        <taxon>Crambidae</taxon>
        <taxon>Crambinae</taxon>
        <taxon>Diatraea</taxon>
    </lineage>
</organism>
<evidence type="ECO:0000313" key="7">
    <source>
        <dbReference type="EMBL" id="CAG9794346.1"/>
    </source>
</evidence>
<accession>A0A9N9RCX0</accession>
<dbReference type="InterPro" id="IPR038441">
    <property type="entry name" value="THAP_Znf_sf"/>
</dbReference>
<dbReference type="EMBL" id="OU893337">
    <property type="protein sequence ID" value="CAG9794346.1"/>
    <property type="molecule type" value="Genomic_DNA"/>
</dbReference>
<dbReference type="PROSITE" id="PS50950">
    <property type="entry name" value="ZF_THAP"/>
    <property type="match status" value="1"/>
</dbReference>
<feature type="domain" description="THAP-type" evidence="6">
    <location>
        <begin position="1"/>
        <end position="69"/>
    </location>
</feature>
<keyword evidence="8" id="KW-1185">Reference proteome</keyword>
<keyword evidence="1" id="KW-0479">Metal-binding</keyword>
<dbReference type="Proteomes" id="UP001153714">
    <property type="component" value="Chromosome 6"/>
</dbReference>
<evidence type="ECO:0000256" key="1">
    <source>
        <dbReference type="ARBA" id="ARBA00022723"/>
    </source>
</evidence>
<reference evidence="7" key="2">
    <citation type="submission" date="2022-10" db="EMBL/GenBank/DDBJ databases">
        <authorList>
            <consortium name="ENA_rothamsted_submissions"/>
            <consortium name="culmorum"/>
            <person name="King R."/>
        </authorList>
    </citation>
    <scope>NUCLEOTIDE SEQUENCE</scope>
</reference>
<sequence length="139" mass="16666">MIYIFFRFPRPGHEKRERWIKFVQKNRNEETWLPSEHTVICSEHFKNEDKYITKTGRQYLKKCAVPYDDNYSTLGTSKLVEPISEPVSDSESIFNSPRKIVLKNKLSKEITAKKVPSEKFKKIKRQNRYLKKKCMSYKL</sequence>
<evidence type="ECO:0000256" key="3">
    <source>
        <dbReference type="ARBA" id="ARBA00022833"/>
    </source>
</evidence>
<evidence type="ECO:0000256" key="5">
    <source>
        <dbReference type="PROSITE-ProRule" id="PRU00309"/>
    </source>
</evidence>
<evidence type="ECO:0000259" key="6">
    <source>
        <dbReference type="PROSITE" id="PS50950"/>
    </source>
</evidence>
<dbReference type="GO" id="GO:0003677">
    <property type="term" value="F:DNA binding"/>
    <property type="evidence" value="ECO:0007669"/>
    <property type="project" value="UniProtKB-UniRule"/>
</dbReference>
<reference evidence="7" key="1">
    <citation type="submission" date="2021-12" db="EMBL/GenBank/DDBJ databases">
        <authorList>
            <person name="King R."/>
        </authorList>
    </citation>
    <scope>NUCLEOTIDE SEQUENCE</scope>
</reference>
<dbReference type="GO" id="GO:0008270">
    <property type="term" value="F:zinc ion binding"/>
    <property type="evidence" value="ECO:0007669"/>
    <property type="project" value="UniProtKB-KW"/>
</dbReference>
<evidence type="ECO:0000313" key="8">
    <source>
        <dbReference type="Proteomes" id="UP001153714"/>
    </source>
</evidence>
<protein>
    <recommendedName>
        <fullName evidence="6">THAP-type domain-containing protein</fullName>
    </recommendedName>
</protein>
<dbReference type="Pfam" id="PF05485">
    <property type="entry name" value="THAP"/>
    <property type="match status" value="1"/>
</dbReference>
<evidence type="ECO:0000256" key="2">
    <source>
        <dbReference type="ARBA" id="ARBA00022771"/>
    </source>
</evidence>